<dbReference type="Pfam" id="PF13857">
    <property type="entry name" value="Ank_5"/>
    <property type="match status" value="1"/>
</dbReference>
<evidence type="ECO:0000313" key="3">
    <source>
        <dbReference type="EMBL" id="CAJ1377812.1"/>
    </source>
</evidence>
<feature type="repeat" description="ANK" evidence="1">
    <location>
        <begin position="374"/>
        <end position="406"/>
    </location>
</feature>
<keyword evidence="4" id="KW-1185">Reference proteome</keyword>
<dbReference type="InterPro" id="IPR002110">
    <property type="entry name" value="Ankyrin_rpt"/>
</dbReference>
<dbReference type="InterPro" id="IPR036770">
    <property type="entry name" value="Ankyrin_rpt-contain_sf"/>
</dbReference>
<gene>
    <name evidence="3" type="ORF">EVOR1521_LOCUS6520</name>
</gene>
<dbReference type="PROSITE" id="PS50088">
    <property type="entry name" value="ANK_REPEAT"/>
    <property type="match status" value="2"/>
</dbReference>
<dbReference type="PANTHER" id="PTHR46224">
    <property type="entry name" value="ANKYRIN REPEAT FAMILY PROTEIN"/>
    <property type="match status" value="1"/>
</dbReference>
<evidence type="ECO:0000256" key="2">
    <source>
        <dbReference type="SAM" id="MobiDB-lite"/>
    </source>
</evidence>
<evidence type="ECO:0000256" key="1">
    <source>
        <dbReference type="PROSITE-ProRule" id="PRU00023"/>
    </source>
</evidence>
<feature type="repeat" description="ANK" evidence="1">
    <location>
        <begin position="481"/>
        <end position="513"/>
    </location>
</feature>
<feature type="compositionally biased region" description="Low complexity" evidence="2">
    <location>
        <begin position="1"/>
        <end position="11"/>
    </location>
</feature>
<organism evidence="3 4">
    <name type="scientific">Effrenium voratum</name>
    <dbReference type="NCBI Taxonomy" id="2562239"/>
    <lineage>
        <taxon>Eukaryota</taxon>
        <taxon>Sar</taxon>
        <taxon>Alveolata</taxon>
        <taxon>Dinophyceae</taxon>
        <taxon>Suessiales</taxon>
        <taxon>Symbiodiniaceae</taxon>
        <taxon>Effrenium</taxon>
    </lineage>
</organism>
<evidence type="ECO:0000313" key="4">
    <source>
        <dbReference type="Proteomes" id="UP001178507"/>
    </source>
</evidence>
<feature type="region of interest" description="Disordered" evidence="2">
    <location>
        <begin position="1"/>
        <end position="23"/>
    </location>
</feature>
<name>A0AA36I077_9DINO</name>
<dbReference type="AlphaFoldDB" id="A0AA36I077"/>
<dbReference type="Pfam" id="PF12796">
    <property type="entry name" value="Ank_2"/>
    <property type="match status" value="1"/>
</dbReference>
<dbReference type="Proteomes" id="UP001178507">
    <property type="component" value="Unassembled WGS sequence"/>
</dbReference>
<reference evidence="3" key="1">
    <citation type="submission" date="2023-08" db="EMBL/GenBank/DDBJ databases">
        <authorList>
            <person name="Chen Y."/>
            <person name="Shah S."/>
            <person name="Dougan E. K."/>
            <person name="Thang M."/>
            <person name="Chan C."/>
        </authorList>
    </citation>
    <scope>NUCLEOTIDE SEQUENCE</scope>
</reference>
<comment type="caution">
    <text evidence="3">The sequence shown here is derived from an EMBL/GenBank/DDBJ whole genome shotgun (WGS) entry which is preliminary data.</text>
</comment>
<dbReference type="InterPro" id="IPR051616">
    <property type="entry name" value="Cul2-RING_E3_ligase_SR"/>
</dbReference>
<dbReference type="EMBL" id="CAUJNA010000491">
    <property type="protein sequence ID" value="CAJ1377812.1"/>
    <property type="molecule type" value="Genomic_DNA"/>
</dbReference>
<dbReference type="SUPFAM" id="SSF48403">
    <property type="entry name" value="Ankyrin repeat"/>
    <property type="match status" value="1"/>
</dbReference>
<protein>
    <submittedName>
        <fullName evidence="3">Uncharacterized protein</fullName>
    </submittedName>
</protein>
<dbReference type="SMART" id="SM00248">
    <property type="entry name" value="ANK"/>
    <property type="match status" value="4"/>
</dbReference>
<dbReference type="PROSITE" id="PS50297">
    <property type="entry name" value="ANK_REP_REGION"/>
    <property type="match status" value="1"/>
</dbReference>
<sequence length="576" mass="61765">MAPKAKTAAKAAPREAPRAAAAGSGADAARSLRTAKVCLEIEGMDWATKLGVPKSYESLGAEIAGEHRRAITLAQIQELASYVEELAALQVFDWEEVNLYTICKALVKPLTLRFRCSFVELVAAGPQEPLWFVSHWWGTPFRQTASLIAFHALERELSPAAAYWICTFANNQHDLSSLSGGLRSTPFVQAILSEGCVGTLALLDSQVTTFDRVWCVLENFVSTEWAREAKSHRYDIAAWLPANIALHGGQPVPEKPTLRLDLGDQVREAVEEESTGGAFPLLVAVKGVEVDIRKAKSSRPEDKQKILHLIAGTPEEAWSEAPPETCEAFDSMNARVRRMFAAGALYRAALQDDQKELKLLLDGFPDALNESISDGASAAYAAAMKNHVEALQLLVAARADVDHTKRDGASATFIAAQFGSGEALQLLLASRANPSVAREDGTSPLFMAVQNTDDSDKSGKGDRPILQLLEARAEVDALTGKGVSALHLALQKKHKGCVQLLLDAKADPNLPTADGHAPLDLATPALAKLLKDAGAEERKPEPKAKAKGKAKAKASFTSAAASLRGQIDVLGSYGDL</sequence>
<dbReference type="Gene3D" id="1.25.40.20">
    <property type="entry name" value="Ankyrin repeat-containing domain"/>
    <property type="match status" value="2"/>
</dbReference>
<accession>A0AA36I077</accession>
<keyword evidence="1" id="KW-0040">ANK repeat</keyword>
<dbReference type="PANTHER" id="PTHR46224:SF64">
    <property type="entry name" value="IQ MOTIF AND ANKYRIN REPEAT DOMAIN-CONTAINING PROTEIN 1"/>
    <property type="match status" value="1"/>
</dbReference>
<proteinExistence type="predicted"/>